<proteinExistence type="predicted"/>
<feature type="transmembrane region" description="Helical" evidence="1">
    <location>
        <begin position="72"/>
        <end position="94"/>
    </location>
</feature>
<reference evidence="2 3" key="1">
    <citation type="submission" date="2020-05" db="EMBL/GenBank/DDBJ databases">
        <title>Draft Genome Sequence of Ochrobactrum soli Isolated from Stable Fly Gut.</title>
        <authorList>
            <person name="Pileggi M.T."/>
            <person name="Vazhakkala L.J."/>
            <person name="Wong C.N."/>
        </authorList>
    </citation>
    <scope>NUCLEOTIDE SEQUENCE [LARGE SCALE GENOMIC DNA]</scope>
    <source>
        <strain evidence="2 3">MTP-C0764</strain>
    </source>
</reference>
<evidence type="ECO:0000256" key="1">
    <source>
        <dbReference type="SAM" id="Phobius"/>
    </source>
</evidence>
<name>A0A849KSQ6_9HYPH</name>
<sequence>MDWIKHALLVSLRTALYGVRMGLWLLLTLLRRPIQFIALLATAGGLFGGMIIMPAILYFGGGERGQGFPLGMYAAFIGLGFVMFIVGGILSVFYDKILFKLQPEDREVYYY</sequence>
<protein>
    <submittedName>
        <fullName evidence="2">Uncharacterized protein</fullName>
    </submittedName>
</protein>
<keyword evidence="1" id="KW-1133">Transmembrane helix</keyword>
<keyword evidence="1" id="KW-0472">Membrane</keyword>
<organism evidence="2 3">
    <name type="scientific">Ochrobactrum soli</name>
    <dbReference type="NCBI Taxonomy" id="2448455"/>
    <lineage>
        <taxon>Bacteria</taxon>
        <taxon>Pseudomonadati</taxon>
        <taxon>Pseudomonadota</taxon>
        <taxon>Alphaproteobacteria</taxon>
        <taxon>Hyphomicrobiales</taxon>
        <taxon>Brucellaceae</taxon>
        <taxon>Brucella/Ochrobactrum group</taxon>
        <taxon>Ochrobactrum</taxon>
    </lineage>
</organism>
<accession>A0A849KSQ6</accession>
<dbReference type="Proteomes" id="UP000574931">
    <property type="component" value="Unassembled WGS sequence"/>
</dbReference>
<comment type="caution">
    <text evidence="2">The sequence shown here is derived from an EMBL/GenBank/DDBJ whole genome shotgun (WGS) entry which is preliminary data.</text>
</comment>
<feature type="transmembrane region" description="Helical" evidence="1">
    <location>
        <begin position="6"/>
        <end position="29"/>
    </location>
</feature>
<evidence type="ECO:0000313" key="3">
    <source>
        <dbReference type="Proteomes" id="UP000574931"/>
    </source>
</evidence>
<gene>
    <name evidence="2" type="ORF">HKX02_24350</name>
</gene>
<dbReference type="RefSeq" id="WP_171319656.1">
    <property type="nucleotide sequence ID" value="NZ_JABFCY010000024.1"/>
</dbReference>
<feature type="transmembrane region" description="Helical" evidence="1">
    <location>
        <begin position="36"/>
        <end position="60"/>
    </location>
</feature>
<keyword evidence="1" id="KW-0812">Transmembrane</keyword>
<dbReference type="AlphaFoldDB" id="A0A849KSQ6"/>
<keyword evidence="3" id="KW-1185">Reference proteome</keyword>
<evidence type="ECO:0000313" key="2">
    <source>
        <dbReference type="EMBL" id="NNU63363.1"/>
    </source>
</evidence>
<dbReference type="EMBL" id="JABFCY010000024">
    <property type="protein sequence ID" value="NNU63363.1"/>
    <property type="molecule type" value="Genomic_DNA"/>
</dbReference>